<organism evidence="9 10">
    <name type="scientific">Paenibacillus macerans</name>
    <name type="common">Bacillus macerans</name>
    <dbReference type="NCBI Taxonomy" id="44252"/>
    <lineage>
        <taxon>Bacteria</taxon>
        <taxon>Bacillati</taxon>
        <taxon>Bacillota</taxon>
        <taxon>Bacilli</taxon>
        <taxon>Bacillales</taxon>
        <taxon>Paenibacillaceae</taxon>
        <taxon>Paenibacillus</taxon>
    </lineage>
</organism>
<evidence type="ECO:0000313" key="9">
    <source>
        <dbReference type="EMBL" id="KFM93523.1"/>
    </source>
</evidence>
<dbReference type="PATRIC" id="fig|44252.3.peg.5986"/>
<reference evidence="9 10" key="1">
    <citation type="submission" date="2014-04" db="EMBL/GenBank/DDBJ databases">
        <authorList>
            <person name="Bishop-Lilly K.A."/>
            <person name="Broomall S.M."/>
            <person name="Chain P.S."/>
            <person name="Chertkov O."/>
            <person name="Coyne S.R."/>
            <person name="Daligault H.E."/>
            <person name="Davenport K.W."/>
            <person name="Erkkila T."/>
            <person name="Frey K.G."/>
            <person name="Gibbons H.S."/>
            <person name="Gu W."/>
            <person name="Jaissle J."/>
            <person name="Johnson S.L."/>
            <person name="Koroleva G.I."/>
            <person name="Ladner J.T."/>
            <person name="Lo C.-C."/>
            <person name="Minogue T.D."/>
            <person name="Munk C."/>
            <person name="Palacios G.F."/>
            <person name="Redden C.L."/>
            <person name="Rosenzweig C.N."/>
            <person name="Scholz M.B."/>
            <person name="Teshima H."/>
            <person name="Xu Y."/>
        </authorList>
    </citation>
    <scope>NUCLEOTIDE SEQUENCE [LARGE SCALE GENOMIC DNA]</scope>
    <source>
        <strain evidence="9 10">8244</strain>
    </source>
</reference>
<keyword evidence="4 5" id="KW-0274">FAD</keyword>
<evidence type="ECO:0008006" key="11">
    <source>
        <dbReference type="Google" id="ProtNLM"/>
    </source>
</evidence>
<evidence type="ECO:0000256" key="4">
    <source>
        <dbReference type="ARBA" id="ARBA00022827"/>
    </source>
</evidence>
<feature type="domain" description="Acyl-CoA dehydrogenase/oxidase C-terminal" evidence="6">
    <location>
        <begin position="228"/>
        <end position="367"/>
    </location>
</feature>
<dbReference type="Proteomes" id="UP000029278">
    <property type="component" value="Unassembled WGS sequence"/>
</dbReference>
<feature type="domain" description="Acyl-CoA oxidase/dehydrogenase middle" evidence="7">
    <location>
        <begin position="119"/>
        <end position="207"/>
    </location>
</feature>
<dbReference type="Pfam" id="PF00441">
    <property type="entry name" value="Acyl-CoA_dh_1"/>
    <property type="match status" value="1"/>
</dbReference>
<evidence type="ECO:0000259" key="8">
    <source>
        <dbReference type="Pfam" id="PF02771"/>
    </source>
</evidence>
<protein>
    <recommendedName>
        <fullName evidence="11">Acyl-CoA dehydrogenase</fullName>
    </recommendedName>
</protein>
<dbReference type="GeneID" id="77010156"/>
<keyword evidence="10" id="KW-1185">Reference proteome</keyword>
<dbReference type="Gene3D" id="1.20.140.10">
    <property type="entry name" value="Butyryl-CoA Dehydrogenase, subunit A, domain 3"/>
    <property type="match status" value="1"/>
</dbReference>
<dbReference type="RefSeq" id="WP_036627001.1">
    <property type="nucleotide sequence ID" value="NZ_BGML01000023.1"/>
</dbReference>
<sequence length="382" mass="41542">MNSIKRSWFKEQLAQIIEEDIRPEAAAVDEHARFPVQALAALKRGGLLGLLVPEPYGGLGGSITEFTYAVEQIARACSSTAAVFFFHGQFVRRLEDFGNAEQQAKYFPRLADGYLGASSWSELQAGAGKNNLSTTARLQGSRLLINGSKAFCTSAGEADVYSVLVKFEGEDGPQTSFVLVEKEDLNVSFGQSWNGMGIRGSSTREIICAELSLPHDRILSAVGDGHRIMEQNKKNAIHPGIIGLGVARAALGAFLTEIQERPQLWGYQNTRMTVSDIATSVDALEALTYLAARSADDRKAQSAFQAMQAKTLAAQVCVEAADKLLHLAGARAYTKGHALERLCRDAKAIGLMGPTTEIAKEYIAQILLEEMQNDNRLRPCFI</sequence>
<evidence type="ECO:0000256" key="3">
    <source>
        <dbReference type="ARBA" id="ARBA00022630"/>
    </source>
</evidence>
<dbReference type="InterPro" id="IPR009100">
    <property type="entry name" value="AcylCoA_DH/oxidase_NM_dom_sf"/>
</dbReference>
<keyword evidence="5" id="KW-0560">Oxidoreductase</keyword>
<evidence type="ECO:0000256" key="2">
    <source>
        <dbReference type="ARBA" id="ARBA00009347"/>
    </source>
</evidence>
<dbReference type="InterPro" id="IPR046373">
    <property type="entry name" value="Acyl-CoA_Oxase/DH_mid-dom_sf"/>
</dbReference>
<dbReference type="SUPFAM" id="SSF47203">
    <property type="entry name" value="Acyl-CoA dehydrogenase C-terminal domain-like"/>
    <property type="match status" value="1"/>
</dbReference>
<name>A0A090Y442_PAEMA</name>
<accession>A0A090Y442</accession>
<dbReference type="PANTHER" id="PTHR43884">
    <property type="entry name" value="ACYL-COA DEHYDROGENASE"/>
    <property type="match status" value="1"/>
</dbReference>
<comment type="caution">
    <text evidence="9">The sequence shown here is derived from an EMBL/GenBank/DDBJ whole genome shotgun (WGS) entry which is preliminary data.</text>
</comment>
<evidence type="ECO:0000256" key="5">
    <source>
        <dbReference type="RuleBase" id="RU362125"/>
    </source>
</evidence>
<evidence type="ECO:0000256" key="1">
    <source>
        <dbReference type="ARBA" id="ARBA00001974"/>
    </source>
</evidence>
<dbReference type="EMBL" id="JMQA01000052">
    <property type="protein sequence ID" value="KFM93523.1"/>
    <property type="molecule type" value="Genomic_DNA"/>
</dbReference>
<dbReference type="InterPro" id="IPR036250">
    <property type="entry name" value="AcylCo_DH-like_C"/>
</dbReference>
<feature type="domain" description="Acyl-CoA dehydrogenase/oxidase N-terminal" evidence="8">
    <location>
        <begin position="9"/>
        <end position="113"/>
    </location>
</feature>
<dbReference type="InterPro" id="IPR006091">
    <property type="entry name" value="Acyl-CoA_Oxase/DH_mid-dom"/>
</dbReference>
<dbReference type="PIRSF" id="PIRSF016578">
    <property type="entry name" value="HsaA"/>
    <property type="match status" value="1"/>
</dbReference>
<keyword evidence="3 5" id="KW-0285">Flavoprotein</keyword>
<dbReference type="STRING" id="44252.DJ90_4802"/>
<dbReference type="HOGENOM" id="CLU_018204_3_5_9"/>
<dbReference type="AlphaFoldDB" id="A0A090Y442"/>
<evidence type="ECO:0000259" key="7">
    <source>
        <dbReference type="Pfam" id="PF02770"/>
    </source>
</evidence>
<dbReference type="Gene3D" id="1.10.540.10">
    <property type="entry name" value="Acyl-CoA dehydrogenase/oxidase, N-terminal domain"/>
    <property type="match status" value="1"/>
</dbReference>
<proteinExistence type="inferred from homology"/>
<dbReference type="Pfam" id="PF02771">
    <property type="entry name" value="Acyl-CoA_dh_N"/>
    <property type="match status" value="1"/>
</dbReference>
<dbReference type="GO" id="GO:0003995">
    <property type="term" value="F:acyl-CoA dehydrogenase activity"/>
    <property type="evidence" value="ECO:0007669"/>
    <property type="project" value="TreeGrafter"/>
</dbReference>
<dbReference type="InterPro" id="IPR013786">
    <property type="entry name" value="AcylCoA_DH/ox_N"/>
</dbReference>
<dbReference type="GO" id="GO:0050660">
    <property type="term" value="F:flavin adenine dinucleotide binding"/>
    <property type="evidence" value="ECO:0007669"/>
    <property type="project" value="InterPro"/>
</dbReference>
<evidence type="ECO:0000259" key="6">
    <source>
        <dbReference type="Pfam" id="PF00441"/>
    </source>
</evidence>
<dbReference type="Gene3D" id="2.40.110.10">
    <property type="entry name" value="Butyryl-CoA Dehydrogenase, subunit A, domain 2"/>
    <property type="match status" value="1"/>
</dbReference>
<comment type="cofactor">
    <cofactor evidence="1 5">
        <name>FAD</name>
        <dbReference type="ChEBI" id="CHEBI:57692"/>
    </cofactor>
</comment>
<dbReference type="Pfam" id="PF02770">
    <property type="entry name" value="Acyl-CoA_dh_M"/>
    <property type="match status" value="1"/>
</dbReference>
<gene>
    <name evidence="9" type="ORF">DJ90_4802</name>
</gene>
<evidence type="ECO:0000313" key="10">
    <source>
        <dbReference type="Proteomes" id="UP000029278"/>
    </source>
</evidence>
<dbReference type="SUPFAM" id="SSF56645">
    <property type="entry name" value="Acyl-CoA dehydrogenase NM domain-like"/>
    <property type="match status" value="1"/>
</dbReference>
<dbReference type="PANTHER" id="PTHR43884:SF37">
    <property type="entry name" value="ACYL-COA DEHYDROGENASE"/>
    <property type="match status" value="1"/>
</dbReference>
<comment type="similarity">
    <text evidence="2 5">Belongs to the acyl-CoA dehydrogenase family.</text>
</comment>
<dbReference type="InterPro" id="IPR037069">
    <property type="entry name" value="AcylCoA_DH/ox_N_sf"/>
</dbReference>
<dbReference type="OrthoDB" id="9802447at2"/>
<dbReference type="InterPro" id="IPR009075">
    <property type="entry name" value="AcylCo_DH/oxidase_C"/>
</dbReference>